<evidence type="ECO:0000313" key="2">
    <source>
        <dbReference type="EMBL" id="CDC70772.1"/>
    </source>
</evidence>
<protein>
    <recommendedName>
        <fullName evidence="1">HTH cro/C1-type domain-containing protein</fullName>
    </recommendedName>
</protein>
<accession>R6UIZ4</accession>
<dbReference type="STRING" id="1263015.BN580_00761"/>
<dbReference type="EMBL" id="CBFW010000047">
    <property type="protein sequence ID" value="CDC70772.1"/>
    <property type="molecule type" value="Genomic_DNA"/>
</dbReference>
<name>R6UIZ4_9BACT</name>
<evidence type="ECO:0000259" key="1">
    <source>
        <dbReference type="PROSITE" id="PS50943"/>
    </source>
</evidence>
<proteinExistence type="predicted"/>
<sequence>MRSPFYEIQTVCPPSDFFFRSELRISQRELADRLQLAGLDIDKNAIQRIECGKRFVTDIEIVCLAGVLGCTVESLLYGKKQLC</sequence>
<dbReference type="CDD" id="cd00093">
    <property type="entry name" value="HTH_XRE"/>
    <property type="match status" value="1"/>
</dbReference>
<organism evidence="2 3">
    <name type="scientific">Candidatus Colimorpha enterica</name>
    <dbReference type="NCBI Taxonomy" id="3083063"/>
    <lineage>
        <taxon>Bacteria</taxon>
        <taxon>Pseudomonadati</taxon>
        <taxon>Bacteroidota</taxon>
        <taxon>Bacteroidia</taxon>
        <taxon>Bacteroidales</taxon>
        <taxon>Candidatus Colimorpha</taxon>
    </lineage>
</organism>
<dbReference type="InterPro" id="IPR010982">
    <property type="entry name" value="Lambda_DNA-bd_dom_sf"/>
</dbReference>
<dbReference type="Proteomes" id="UP000017938">
    <property type="component" value="Unassembled WGS sequence"/>
</dbReference>
<dbReference type="Gene3D" id="1.10.260.40">
    <property type="entry name" value="lambda repressor-like DNA-binding domains"/>
    <property type="match status" value="1"/>
</dbReference>
<reference evidence="2" key="1">
    <citation type="submission" date="2012-11" db="EMBL/GenBank/DDBJ databases">
        <title>Dependencies among metagenomic species, viruses, plasmids and units of genetic variation.</title>
        <authorList>
            <person name="Nielsen H.B."/>
            <person name="Almeida M."/>
            <person name="Juncker A.S."/>
            <person name="Rasmussen S."/>
            <person name="Li J."/>
            <person name="Sunagawa S."/>
            <person name="Plichta D."/>
            <person name="Gautier L."/>
            <person name="Le Chatelier E."/>
            <person name="Peletier E."/>
            <person name="Bonde I."/>
            <person name="Nielsen T."/>
            <person name="Manichanh C."/>
            <person name="Arumugam M."/>
            <person name="Batto J."/>
            <person name="Santos M.B.Q.D."/>
            <person name="Blom N."/>
            <person name="Borruel N."/>
            <person name="Burgdorf K.S."/>
            <person name="Boumezbeur F."/>
            <person name="Casellas F."/>
            <person name="Dore J."/>
            <person name="Guarner F."/>
            <person name="Hansen T."/>
            <person name="Hildebrand F."/>
            <person name="Kaas R.S."/>
            <person name="Kennedy S."/>
            <person name="Kristiansen K."/>
            <person name="Kultima J.R."/>
            <person name="Leonard P."/>
            <person name="Levenez F."/>
            <person name="Lund O."/>
            <person name="Moumen B."/>
            <person name="Le Paslier D."/>
            <person name="Pons N."/>
            <person name="Pedersen O."/>
            <person name="Prifti E."/>
            <person name="Qin J."/>
            <person name="Raes J."/>
            <person name="Tap J."/>
            <person name="Tims S."/>
            <person name="Ussery D.W."/>
            <person name="Yamada T."/>
            <person name="MetaHit consortium"/>
            <person name="Renault P."/>
            <person name="Sicheritz-Ponten T."/>
            <person name="Bork P."/>
            <person name="Wang J."/>
            <person name="Brunak S."/>
            <person name="Ehrlich S.D."/>
        </authorList>
    </citation>
    <scope>NUCLEOTIDE SEQUENCE [LARGE SCALE GENOMIC DNA]</scope>
</reference>
<comment type="caution">
    <text evidence="2">The sequence shown here is derived from an EMBL/GenBank/DDBJ whole genome shotgun (WGS) entry which is preliminary data.</text>
</comment>
<dbReference type="PROSITE" id="PS50943">
    <property type="entry name" value="HTH_CROC1"/>
    <property type="match status" value="1"/>
</dbReference>
<dbReference type="InterPro" id="IPR001387">
    <property type="entry name" value="Cro/C1-type_HTH"/>
</dbReference>
<dbReference type="AlphaFoldDB" id="R6UIZ4"/>
<dbReference type="GO" id="GO:0003677">
    <property type="term" value="F:DNA binding"/>
    <property type="evidence" value="ECO:0007669"/>
    <property type="project" value="InterPro"/>
</dbReference>
<dbReference type="SUPFAM" id="SSF47413">
    <property type="entry name" value="lambda repressor-like DNA-binding domains"/>
    <property type="match status" value="1"/>
</dbReference>
<evidence type="ECO:0000313" key="3">
    <source>
        <dbReference type="Proteomes" id="UP000017938"/>
    </source>
</evidence>
<gene>
    <name evidence="2" type="ORF">BN580_00761</name>
</gene>
<feature type="domain" description="HTH cro/C1-type" evidence="1">
    <location>
        <begin position="20"/>
        <end position="75"/>
    </location>
</feature>